<evidence type="ECO:0000313" key="2">
    <source>
        <dbReference type="EMBL" id="RJF87831.1"/>
    </source>
</evidence>
<evidence type="ECO:0000313" key="3">
    <source>
        <dbReference type="Proteomes" id="UP000284605"/>
    </source>
</evidence>
<protein>
    <submittedName>
        <fullName evidence="2">DUF4173 domain-containing protein</fullName>
    </submittedName>
</protein>
<dbReference type="Proteomes" id="UP000284605">
    <property type="component" value="Unassembled WGS sequence"/>
</dbReference>
<feature type="transmembrane region" description="Helical" evidence="1">
    <location>
        <begin position="195"/>
        <end position="214"/>
    </location>
</feature>
<dbReference type="EMBL" id="QYUK01000011">
    <property type="protein sequence ID" value="RJF87831.1"/>
    <property type="molecule type" value="Genomic_DNA"/>
</dbReference>
<keyword evidence="1" id="KW-0812">Transmembrane</keyword>
<comment type="caution">
    <text evidence="2">The sequence shown here is derived from an EMBL/GenBank/DDBJ whole genome shotgun (WGS) entry which is preliminary data.</text>
</comment>
<feature type="transmembrane region" description="Helical" evidence="1">
    <location>
        <begin position="67"/>
        <end position="85"/>
    </location>
</feature>
<feature type="transmembrane region" description="Helical" evidence="1">
    <location>
        <begin position="316"/>
        <end position="335"/>
    </location>
</feature>
<keyword evidence="3" id="KW-1185">Reference proteome</keyword>
<dbReference type="AlphaFoldDB" id="A0A418WCS1"/>
<evidence type="ECO:0000256" key="1">
    <source>
        <dbReference type="SAM" id="Phobius"/>
    </source>
</evidence>
<organism evidence="2 3">
    <name type="scientific">Oleomonas cavernae</name>
    <dbReference type="NCBI Taxonomy" id="2320859"/>
    <lineage>
        <taxon>Bacteria</taxon>
        <taxon>Pseudomonadati</taxon>
        <taxon>Pseudomonadota</taxon>
        <taxon>Alphaproteobacteria</taxon>
        <taxon>Acetobacterales</taxon>
        <taxon>Acetobacteraceae</taxon>
        <taxon>Oleomonas</taxon>
    </lineage>
</organism>
<sequence length="504" mass="53638">MQISVFSAAGLHPPGRRSFLTKAACALALVVLADVLFFGQGVGWTAGLFSLAWVLAVVIARPGVLAGRPSVAALAAAGLLALTLIDDPGTLAFLLVWAALALAVLLPRAGAFDDAWAWSCRLAVHPFSGLLRLAGDAVVWTRAWRRVPVGLRRLVPLLALPVAGTGLFLALFASANPVIRDRLASLDPGALLRGITPVRVGFWALTGAVVWGVLRPGHLLRLAAAPPAEQRPPSAIPGVSIASVTLSLIAFNALFALQNTLDVAYLWSGAPLPGNLTLATYAHRGAYPLIATALLAAVFVLAALRPGSPLAANRLLRRLVYLWIGQNVVLVGFSIERTLNYVDAFSLTALRLAALIWMGLVAVGLVLICWRIWRRRSTAWLINANAVAVLAVLVGCIVVDLGNVVASYNVRHNREVAGTGAALDLCYLHRLGSSALLPLIELERENLSPETKAEVTALRATIMRRLTLDQADWHRWTFRNARRLDAAIAAVGEQGEVAGCDPCL</sequence>
<keyword evidence="1" id="KW-1133">Transmembrane helix</keyword>
<dbReference type="InterPro" id="IPR025291">
    <property type="entry name" value="DUF4153"/>
</dbReference>
<feature type="transmembrane region" description="Helical" evidence="1">
    <location>
        <begin position="235"/>
        <end position="257"/>
    </location>
</feature>
<dbReference type="Pfam" id="PF13687">
    <property type="entry name" value="DUF4153"/>
    <property type="match status" value="1"/>
</dbReference>
<feature type="transmembrane region" description="Helical" evidence="1">
    <location>
        <begin position="285"/>
        <end position="304"/>
    </location>
</feature>
<feature type="transmembrane region" description="Helical" evidence="1">
    <location>
        <begin position="44"/>
        <end position="60"/>
    </location>
</feature>
<feature type="transmembrane region" description="Helical" evidence="1">
    <location>
        <begin position="154"/>
        <end position="175"/>
    </location>
</feature>
<reference evidence="2 3" key="1">
    <citation type="submission" date="2018-09" db="EMBL/GenBank/DDBJ databases">
        <authorList>
            <person name="Zhu H."/>
        </authorList>
    </citation>
    <scope>NUCLEOTIDE SEQUENCE [LARGE SCALE GENOMIC DNA]</scope>
    <source>
        <strain evidence="2 3">K1W22B-8</strain>
    </source>
</reference>
<feature type="transmembrane region" description="Helical" evidence="1">
    <location>
        <begin position="91"/>
        <end position="111"/>
    </location>
</feature>
<keyword evidence="1" id="KW-0472">Membrane</keyword>
<proteinExistence type="predicted"/>
<dbReference type="OrthoDB" id="7280060at2"/>
<feature type="transmembrane region" description="Helical" evidence="1">
    <location>
        <begin position="380"/>
        <end position="402"/>
    </location>
</feature>
<accession>A0A418WCS1</accession>
<dbReference type="RefSeq" id="WP_119778465.1">
    <property type="nucleotide sequence ID" value="NZ_QYUK01000011.1"/>
</dbReference>
<feature type="transmembrane region" description="Helical" evidence="1">
    <location>
        <begin position="355"/>
        <end position="373"/>
    </location>
</feature>
<name>A0A418WCS1_9PROT</name>
<gene>
    <name evidence="2" type="ORF">D3874_13010</name>
</gene>